<dbReference type="PANTHER" id="PTHR37010:SF1">
    <property type="entry name" value="SULFURTRANSFERASE TUSE"/>
    <property type="match status" value="1"/>
</dbReference>
<dbReference type="GO" id="GO:0002143">
    <property type="term" value="P:tRNA wobble position uridine thiolation"/>
    <property type="evidence" value="ECO:0007669"/>
    <property type="project" value="TreeGrafter"/>
</dbReference>
<organism evidence="4 5">
    <name type="scientific">Profundibacter amoris</name>
    <dbReference type="NCBI Taxonomy" id="2171755"/>
    <lineage>
        <taxon>Bacteria</taxon>
        <taxon>Pseudomonadati</taxon>
        <taxon>Pseudomonadota</taxon>
        <taxon>Alphaproteobacteria</taxon>
        <taxon>Rhodobacterales</taxon>
        <taxon>Paracoccaceae</taxon>
        <taxon>Profundibacter</taxon>
    </lineage>
</organism>
<dbReference type="PANTHER" id="PTHR37010">
    <property type="entry name" value="SULFURTRANSFERASE TUSE"/>
    <property type="match status" value="1"/>
</dbReference>
<dbReference type="EMBL" id="CP032125">
    <property type="protein sequence ID" value="AXX98781.1"/>
    <property type="molecule type" value="Genomic_DNA"/>
</dbReference>
<proteinExistence type="inferred from homology"/>
<evidence type="ECO:0000256" key="1">
    <source>
        <dbReference type="ARBA" id="ARBA00004496"/>
    </source>
</evidence>
<dbReference type="PIRSF" id="PIRSF006223">
    <property type="entry name" value="DsrC_TusE"/>
    <property type="match status" value="1"/>
</dbReference>
<dbReference type="GO" id="GO:0097163">
    <property type="term" value="F:sulfur carrier activity"/>
    <property type="evidence" value="ECO:0007669"/>
    <property type="project" value="TreeGrafter"/>
</dbReference>
<dbReference type="OrthoDB" id="9786347at2"/>
<dbReference type="AlphaFoldDB" id="A0A347UIV3"/>
<dbReference type="KEGG" id="pamo:BAR1_13130"/>
<reference evidence="4 5" key="1">
    <citation type="submission" date="2018-09" db="EMBL/GenBank/DDBJ databases">
        <title>Profundibacter amoris BAR1 gen. nov., sp. nov., a new member of the Roseobacter clade isolated at Lokis Castle Vent Field on the Arctic Mid-Oceanic Ridge.</title>
        <authorList>
            <person name="Le Moine Bauer S."/>
            <person name="Sjoeberg A.G."/>
            <person name="L'Haridon S."/>
            <person name="Stokke R."/>
            <person name="Roalkvam I."/>
            <person name="Steen I.H."/>
            <person name="Dahle H."/>
        </authorList>
    </citation>
    <scope>NUCLEOTIDE SEQUENCE [LARGE SCALE GENOMIC DNA]</scope>
    <source>
        <strain evidence="4 5">BAR1</strain>
    </source>
</reference>
<dbReference type="Proteomes" id="UP000261704">
    <property type="component" value="Chromosome"/>
</dbReference>
<comment type="subcellular location">
    <subcellularLocation>
        <location evidence="1">Cytoplasm</location>
    </subcellularLocation>
</comment>
<evidence type="ECO:0000256" key="2">
    <source>
        <dbReference type="ARBA" id="ARBA00005718"/>
    </source>
</evidence>
<dbReference type="Gene3D" id="1.10.10.370">
    <property type="entry name" value="DsrC-like protein, C-terminal domain"/>
    <property type="match status" value="1"/>
</dbReference>
<keyword evidence="5" id="KW-1185">Reference proteome</keyword>
<name>A0A347UIV3_9RHOB</name>
<evidence type="ECO:0000256" key="3">
    <source>
        <dbReference type="ARBA" id="ARBA00022490"/>
    </source>
</evidence>
<protein>
    <submittedName>
        <fullName evidence="4">TusE/DsrC/DsvC family sulfur relay protein</fullName>
    </submittedName>
</protein>
<dbReference type="InterPro" id="IPR007453">
    <property type="entry name" value="DsrC/TusE"/>
</dbReference>
<evidence type="ECO:0000313" key="5">
    <source>
        <dbReference type="Proteomes" id="UP000261704"/>
    </source>
</evidence>
<dbReference type="InterPro" id="IPR043163">
    <property type="entry name" value="DsrC-like_N"/>
</dbReference>
<gene>
    <name evidence="4" type="primary">tusE</name>
    <name evidence="4" type="ORF">BAR1_13130</name>
</gene>
<evidence type="ECO:0000313" key="4">
    <source>
        <dbReference type="EMBL" id="AXX98781.1"/>
    </source>
</evidence>
<dbReference type="Gene3D" id="3.30.1420.10">
    <property type="match status" value="1"/>
</dbReference>
<comment type="similarity">
    <text evidence="2">Belongs to the DsrC/TusE family.</text>
</comment>
<dbReference type="GO" id="GO:0005737">
    <property type="term" value="C:cytoplasm"/>
    <property type="evidence" value="ECO:0007669"/>
    <property type="project" value="UniProtKB-SubCell"/>
</dbReference>
<dbReference type="NCBIfam" id="TIGR03342">
    <property type="entry name" value="dsrC_tusE_dsvC"/>
    <property type="match status" value="1"/>
</dbReference>
<dbReference type="Pfam" id="PF04358">
    <property type="entry name" value="DsrC"/>
    <property type="match status" value="1"/>
</dbReference>
<sequence>MRTLPDKITELTLPSGKKVKVDGNGYLTDQHDWTPEFTEYRAEQEGITLTPLHHEIIKFIRDWEEEHGIMPDVRFVFKYLSKRNGVNKAGAKAVLYELFPYGYTGQAIKMAGMKQPRAWSTG</sequence>
<dbReference type="RefSeq" id="WP_118943435.1">
    <property type="nucleotide sequence ID" value="NZ_CP032125.1"/>
</dbReference>
<dbReference type="SUPFAM" id="SSF69721">
    <property type="entry name" value="DsrC, the gamma subunit of dissimilatory sulfite reductase"/>
    <property type="match status" value="1"/>
</dbReference>
<dbReference type="InterPro" id="IPR025526">
    <property type="entry name" value="DsrC-like_dom_sf"/>
</dbReference>
<accession>A0A347UIV3</accession>
<keyword evidence="3" id="KW-0963">Cytoplasm</keyword>
<dbReference type="InterPro" id="IPR042072">
    <property type="entry name" value="DsrC-like_C"/>
</dbReference>